<dbReference type="Proteomes" id="UP001060215">
    <property type="component" value="Chromosome 4"/>
</dbReference>
<proteinExistence type="predicted"/>
<gene>
    <name evidence="1" type="ORF">LOK49_LG05G00175</name>
</gene>
<dbReference type="EMBL" id="CM045761">
    <property type="protein sequence ID" value="KAI8016761.1"/>
    <property type="molecule type" value="Genomic_DNA"/>
</dbReference>
<reference evidence="1 2" key="1">
    <citation type="journal article" date="2022" name="Plant J.">
        <title>Chromosome-level genome of Camellia lanceoleosa provides a valuable resource for understanding genome evolution and self-incompatibility.</title>
        <authorList>
            <person name="Gong W."/>
            <person name="Xiao S."/>
            <person name="Wang L."/>
            <person name="Liao Z."/>
            <person name="Chang Y."/>
            <person name="Mo W."/>
            <person name="Hu G."/>
            <person name="Li W."/>
            <person name="Zhao G."/>
            <person name="Zhu H."/>
            <person name="Hu X."/>
            <person name="Ji K."/>
            <person name="Xiang X."/>
            <person name="Song Q."/>
            <person name="Yuan D."/>
            <person name="Jin S."/>
            <person name="Zhang L."/>
        </authorList>
    </citation>
    <scope>NUCLEOTIDE SEQUENCE [LARGE SCALE GENOMIC DNA]</scope>
    <source>
        <strain evidence="1">SQ_2022a</strain>
    </source>
</reference>
<accession>A0ACC0HXE6</accession>
<protein>
    <submittedName>
        <fullName evidence="1">Uncharacterized protein</fullName>
    </submittedName>
</protein>
<comment type="caution">
    <text evidence="1">The sequence shown here is derived from an EMBL/GenBank/DDBJ whole genome shotgun (WGS) entry which is preliminary data.</text>
</comment>
<organism evidence="1 2">
    <name type="scientific">Camellia lanceoleosa</name>
    <dbReference type="NCBI Taxonomy" id="1840588"/>
    <lineage>
        <taxon>Eukaryota</taxon>
        <taxon>Viridiplantae</taxon>
        <taxon>Streptophyta</taxon>
        <taxon>Embryophyta</taxon>
        <taxon>Tracheophyta</taxon>
        <taxon>Spermatophyta</taxon>
        <taxon>Magnoliopsida</taxon>
        <taxon>eudicotyledons</taxon>
        <taxon>Gunneridae</taxon>
        <taxon>Pentapetalae</taxon>
        <taxon>asterids</taxon>
        <taxon>Ericales</taxon>
        <taxon>Theaceae</taxon>
        <taxon>Camellia</taxon>
    </lineage>
</organism>
<sequence>MIAGFIDHLVMFPVDTIKSRIQVIGSPSSHHPPSISTNPLTPFSSSKALPSFTMTSALSRTTVVMNAPFTAVHFMTYEAAKRSLMEVVSPESVREDENSIVHATTGICGCDRFSSSSIQDVQSIVKREGYGGLMRGWIPRICYSMHLQLQSADLPMRLQKPSFKKPMAATAQLTKVALKSFFISADTLDLEAIASPWLWSDDAYDKSIGIVDLFAQYL</sequence>
<keyword evidence="2" id="KW-1185">Reference proteome</keyword>
<evidence type="ECO:0000313" key="1">
    <source>
        <dbReference type="EMBL" id="KAI8016761.1"/>
    </source>
</evidence>
<name>A0ACC0HXE6_9ERIC</name>
<evidence type="ECO:0000313" key="2">
    <source>
        <dbReference type="Proteomes" id="UP001060215"/>
    </source>
</evidence>